<keyword evidence="7" id="KW-0456">Lyase</keyword>
<feature type="binding site" evidence="5">
    <location>
        <position position="181"/>
    </location>
    <ligand>
        <name>dimethylallyl phosphate</name>
        <dbReference type="ChEBI" id="CHEBI:88052"/>
    </ligand>
</feature>
<dbReference type="OrthoDB" id="9781577at2"/>
<feature type="binding site" evidence="5">
    <location>
        <position position="39"/>
    </location>
    <ligand>
        <name>FMN</name>
        <dbReference type="ChEBI" id="CHEBI:58210"/>
    </ligand>
</feature>
<keyword evidence="2 5" id="KW-0285">Flavoprotein</keyword>
<feature type="binding site" evidence="5">
    <location>
        <begin position="13"/>
        <end position="15"/>
    </location>
    <ligand>
        <name>FMN</name>
        <dbReference type="ChEBI" id="CHEBI:58210"/>
    </ligand>
</feature>
<keyword evidence="1 5" id="KW-0637">Prenyltransferase</keyword>
<dbReference type="NCBIfam" id="TIGR00421">
    <property type="entry name" value="ubiX_pad"/>
    <property type="match status" value="1"/>
</dbReference>
<evidence type="ECO:0000256" key="4">
    <source>
        <dbReference type="ARBA" id="ARBA00022679"/>
    </source>
</evidence>
<organism evidence="7 8">
    <name type="scientific">Posidoniimonas corsicana</name>
    <dbReference type="NCBI Taxonomy" id="1938618"/>
    <lineage>
        <taxon>Bacteria</taxon>
        <taxon>Pseudomonadati</taxon>
        <taxon>Planctomycetota</taxon>
        <taxon>Planctomycetia</taxon>
        <taxon>Pirellulales</taxon>
        <taxon>Lacipirellulaceae</taxon>
        <taxon>Posidoniimonas</taxon>
    </lineage>
</organism>
<evidence type="ECO:0000313" key="7">
    <source>
        <dbReference type="EMBL" id="TWT30301.1"/>
    </source>
</evidence>
<comment type="function">
    <text evidence="5">Flavin prenyltransferase that catalyzes the synthesis of the prenylated FMN cofactor (prenyl-FMN) for 4-hydroxy-3-polyprenylbenzoic acid decarboxylase UbiD. The prenyltransferase is metal-independent and links a dimethylallyl moiety from dimethylallyl monophosphate (DMAP) to the flavin N5 and C6 atoms of FMN.</text>
</comment>
<dbReference type="EMBL" id="SIHJ01000005">
    <property type="protein sequence ID" value="TWT30301.1"/>
    <property type="molecule type" value="Genomic_DNA"/>
</dbReference>
<dbReference type="GO" id="GO:0016829">
    <property type="term" value="F:lyase activity"/>
    <property type="evidence" value="ECO:0007669"/>
    <property type="project" value="UniProtKB-KW"/>
</dbReference>
<keyword evidence="3 5" id="KW-0288">FMN</keyword>
<proteinExistence type="inferred from homology"/>
<protein>
    <recommendedName>
        <fullName evidence="5">Flavin prenyltransferase UbiX</fullName>
        <ecNumber evidence="5">2.5.1.129</ecNumber>
    </recommendedName>
</protein>
<evidence type="ECO:0000259" key="6">
    <source>
        <dbReference type="Pfam" id="PF02441"/>
    </source>
</evidence>
<evidence type="ECO:0000256" key="5">
    <source>
        <dbReference type="HAMAP-Rule" id="MF_01984"/>
    </source>
</evidence>
<dbReference type="Proteomes" id="UP000316714">
    <property type="component" value="Unassembled WGS sequence"/>
</dbReference>
<feature type="binding site" evidence="5">
    <location>
        <position position="151"/>
    </location>
    <ligand>
        <name>FMN</name>
        <dbReference type="ChEBI" id="CHEBI:58210"/>
    </ligand>
</feature>
<evidence type="ECO:0000256" key="3">
    <source>
        <dbReference type="ARBA" id="ARBA00022643"/>
    </source>
</evidence>
<dbReference type="EC" id="2.5.1.129" evidence="5"/>
<dbReference type="SUPFAM" id="SSF52507">
    <property type="entry name" value="Homo-oligomeric flavin-containing Cys decarboxylases, HFCD"/>
    <property type="match status" value="1"/>
</dbReference>
<dbReference type="Pfam" id="PF02441">
    <property type="entry name" value="Flavoprotein"/>
    <property type="match status" value="1"/>
</dbReference>
<dbReference type="Gene3D" id="3.40.50.1950">
    <property type="entry name" value="Flavin prenyltransferase-like"/>
    <property type="match status" value="1"/>
</dbReference>
<dbReference type="InterPro" id="IPR036551">
    <property type="entry name" value="Flavin_trans-like"/>
</dbReference>
<feature type="domain" description="Flavoprotein" evidence="6">
    <location>
        <begin position="7"/>
        <end position="202"/>
    </location>
</feature>
<evidence type="ECO:0000256" key="2">
    <source>
        <dbReference type="ARBA" id="ARBA00022630"/>
    </source>
</evidence>
<comment type="similarity">
    <text evidence="5">Belongs to the UbiX/PAD1 family.</text>
</comment>
<feature type="binding site" evidence="5">
    <location>
        <position position="197"/>
    </location>
    <ligand>
        <name>dimethylallyl phosphate</name>
        <dbReference type="ChEBI" id="CHEBI:88052"/>
    </ligand>
</feature>
<dbReference type="HAMAP" id="MF_01984">
    <property type="entry name" value="ubiX_pad"/>
    <property type="match status" value="1"/>
</dbReference>
<sequence length="215" mass="22414">MTDQAPIILGVTGASGAVYAVRLLEVLLATGRDVHLAVSPSGAAVVKQELGFTLDLNHLTAADLSPDRTPLLAGRAAIAGAAPTPGELHCHSYHDFMAPIASGSFLTGGMAVCPCSGTTLSAIAAGSAGNLIQRAAEVQLKERRQLVLVPREAPISLTHIDNMRRAAEAGAVILPAAPGWYHGVQNLCDLVDFVVARICDQLGVHNALMKRWGED</sequence>
<dbReference type="InterPro" id="IPR003382">
    <property type="entry name" value="Flavoprotein"/>
</dbReference>
<accession>A0A5C5UV84</accession>
<evidence type="ECO:0000256" key="1">
    <source>
        <dbReference type="ARBA" id="ARBA00022602"/>
    </source>
</evidence>
<gene>
    <name evidence="5" type="primary">ubiX</name>
    <name evidence="7" type="ORF">KOR34_48590</name>
</gene>
<keyword evidence="8" id="KW-1185">Reference proteome</keyword>
<name>A0A5C5UV84_9BACT</name>
<comment type="caution">
    <text evidence="7">The sequence shown here is derived from an EMBL/GenBank/DDBJ whole genome shotgun (WGS) entry which is preliminary data.</text>
</comment>
<feature type="binding site" evidence="5">
    <location>
        <begin position="116"/>
        <end position="119"/>
    </location>
    <ligand>
        <name>FMN</name>
        <dbReference type="ChEBI" id="CHEBI:58210"/>
    </ligand>
</feature>
<comment type="caution">
    <text evidence="5">Lacks conserved residue(s) required for the propagation of feature annotation.</text>
</comment>
<dbReference type="GO" id="GO:0106141">
    <property type="term" value="F:flavin prenyltransferase activity"/>
    <property type="evidence" value="ECO:0007669"/>
    <property type="project" value="UniProtKB-EC"/>
</dbReference>
<comment type="catalytic activity">
    <reaction evidence="5">
        <text>dimethylallyl phosphate + FMNH2 = prenylated FMNH2 + phosphate</text>
        <dbReference type="Rhea" id="RHEA:37743"/>
        <dbReference type="ChEBI" id="CHEBI:43474"/>
        <dbReference type="ChEBI" id="CHEBI:57618"/>
        <dbReference type="ChEBI" id="CHEBI:87467"/>
        <dbReference type="ChEBI" id="CHEBI:88052"/>
        <dbReference type="EC" id="2.5.1.129"/>
    </reaction>
</comment>
<dbReference type="AlphaFoldDB" id="A0A5C5UV84"/>
<keyword evidence="4 5" id="KW-0808">Transferase</keyword>
<dbReference type="RefSeq" id="WP_146568662.1">
    <property type="nucleotide sequence ID" value="NZ_SIHJ01000005.1"/>
</dbReference>
<dbReference type="InterPro" id="IPR004507">
    <property type="entry name" value="UbiX-like"/>
</dbReference>
<evidence type="ECO:0000313" key="8">
    <source>
        <dbReference type="Proteomes" id="UP000316714"/>
    </source>
</evidence>
<reference evidence="7 8" key="1">
    <citation type="submission" date="2019-02" db="EMBL/GenBank/DDBJ databases">
        <title>Deep-cultivation of Planctomycetes and their phenomic and genomic characterization uncovers novel biology.</title>
        <authorList>
            <person name="Wiegand S."/>
            <person name="Jogler M."/>
            <person name="Boedeker C."/>
            <person name="Pinto D."/>
            <person name="Vollmers J."/>
            <person name="Rivas-Marin E."/>
            <person name="Kohn T."/>
            <person name="Peeters S.H."/>
            <person name="Heuer A."/>
            <person name="Rast P."/>
            <person name="Oberbeckmann S."/>
            <person name="Bunk B."/>
            <person name="Jeske O."/>
            <person name="Meyerdierks A."/>
            <person name="Storesund J.E."/>
            <person name="Kallscheuer N."/>
            <person name="Luecker S."/>
            <person name="Lage O.M."/>
            <person name="Pohl T."/>
            <person name="Merkel B.J."/>
            <person name="Hornburger P."/>
            <person name="Mueller R.-W."/>
            <person name="Bruemmer F."/>
            <person name="Labrenz M."/>
            <person name="Spormann A.M."/>
            <person name="Op Den Camp H."/>
            <person name="Overmann J."/>
            <person name="Amann R."/>
            <person name="Jetten M.S.M."/>
            <person name="Mascher T."/>
            <person name="Medema M.H."/>
            <person name="Devos D.P."/>
            <person name="Kaster A.-K."/>
            <person name="Ovreas L."/>
            <person name="Rohde M."/>
            <person name="Galperin M.Y."/>
            <person name="Jogler C."/>
        </authorList>
    </citation>
    <scope>NUCLEOTIDE SEQUENCE [LARGE SCALE GENOMIC DNA]</scope>
    <source>
        <strain evidence="7 8">KOR34</strain>
    </source>
</reference>